<dbReference type="InterPro" id="IPR010730">
    <property type="entry name" value="HET"/>
</dbReference>
<reference evidence="3 4" key="1">
    <citation type="journal article" date="2016" name="Nat. Commun.">
        <title>Ectomycorrhizal ecology is imprinted in the genome of the dominant symbiotic fungus Cenococcum geophilum.</title>
        <authorList>
            <consortium name="DOE Joint Genome Institute"/>
            <person name="Peter M."/>
            <person name="Kohler A."/>
            <person name="Ohm R.A."/>
            <person name="Kuo A."/>
            <person name="Krutzmann J."/>
            <person name="Morin E."/>
            <person name="Arend M."/>
            <person name="Barry K.W."/>
            <person name="Binder M."/>
            <person name="Choi C."/>
            <person name="Clum A."/>
            <person name="Copeland A."/>
            <person name="Grisel N."/>
            <person name="Haridas S."/>
            <person name="Kipfer T."/>
            <person name="LaButti K."/>
            <person name="Lindquist E."/>
            <person name="Lipzen A."/>
            <person name="Maire R."/>
            <person name="Meier B."/>
            <person name="Mihaltcheva S."/>
            <person name="Molinier V."/>
            <person name="Murat C."/>
            <person name="Poggeler S."/>
            <person name="Quandt C.A."/>
            <person name="Sperisen C."/>
            <person name="Tritt A."/>
            <person name="Tisserant E."/>
            <person name="Crous P.W."/>
            <person name="Henrissat B."/>
            <person name="Nehls U."/>
            <person name="Egli S."/>
            <person name="Spatafora J.W."/>
            <person name="Grigoriev I.V."/>
            <person name="Martin F.M."/>
        </authorList>
    </citation>
    <scope>NUCLEOTIDE SEQUENCE [LARGE SCALE GENOMIC DNA]</scope>
    <source>
        <strain evidence="3 4">CBS 459.81</strain>
    </source>
</reference>
<dbReference type="Proteomes" id="UP000250266">
    <property type="component" value="Unassembled WGS sequence"/>
</dbReference>
<evidence type="ECO:0000313" key="4">
    <source>
        <dbReference type="Proteomes" id="UP000250266"/>
    </source>
</evidence>
<gene>
    <name evidence="3" type="ORF">K432DRAFT_423963</name>
</gene>
<organism evidence="3 4">
    <name type="scientific">Lepidopterella palustris CBS 459.81</name>
    <dbReference type="NCBI Taxonomy" id="1314670"/>
    <lineage>
        <taxon>Eukaryota</taxon>
        <taxon>Fungi</taxon>
        <taxon>Dikarya</taxon>
        <taxon>Ascomycota</taxon>
        <taxon>Pezizomycotina</taxon>
        <taxon>Dothideomycetes</taxon>
        <taxon>Pleosporomycetidae</taxon>
        <taxon>Mytilinidiales</taxon>
        <taxon>Argynnaceae</taxon>
        <taxon>Lepidopterella</taxon>
    </lineage>
</organism>
<feature type="compositionally biased region" description="Low complexity" evidence="1">
    <location>
        <begin position="830"/>
        <end position="842"/>
    </location>
</feature>
<dbReference type="PANTHER" id="PTHR24148">
    <property type="entry name" value="ANKYRIN REPEAT DOMAIN-CONTAINING PROTEIN 39 HOMOLOG-RELATED"/>
    <property type="match status" value="1"/>
</dbReference>
<dbReference type="PANTHER" id="PTHR24148:SF64">
    <property type="entry name" value="HETEROKARYON INCOMPATIBILITY DOMAIN-CONTAINING PROTEIN"/>
    <property type="match status" value="1"/>
</dbReference>
<accession>A0A8E2JHN1</accession>
<proteinExistence type="predicted"/>
<feature type="region of interest" description="Disordered" evidence="1">
    <location>
        <begin position="803"/>
        <end position="842"/>
    </location>
</feature>
<dbReference type="AlphaFoldDB" id="A0A8E2JHN1"/>
<evidence type="ECO:0000259" key="2">
    <source>
        <dbReference type="Pfam" id="PF06985"/>
    </source>
</evidence>
<keyword evidence="4" id="KW-1185">Reference proteome</keyword>
<sequence>MTTLEIDQTMSQLSIRQNPSDLSCNKEDIATAMGLASAVPTESAQSIVVRTCRACSGCYEYELEDEGIVTILTGIPGDKVRYKAVSFVWGPTIGLPVVCQSCSRRTIIPMASAPKFRNIMRLAGPGNLWLDALSIDQGNHQDVATQVASMGKIYSRAQCVPVLLPPSDRVAIRILAALTFASKVLLKHAVYFKADMEKRLIWEIGLSHMCEAFFQHLSDFENGLSQWKYWSRAWTFQEWSLARELDIACEATPDIKCDSLRCVKSSIFRAGTMLANYKLRNGGRATIRIGCSRSDAPGRFDSIRRLFPYEDYILSVDEFDGWRASYQTAFPSRGTDHLLGLRYPAKDRPDSANLGLKNLTDLAPLASFSNDEWRFLIPGSENSGFPTRAQLGLGFPIRRTTPTEKDVVRTLLHSDPAKYLRELHAEYDKPFDDSIRATEDDHFRARLGIMLNAFGMNTREATFEADLICCWASMCNIAYDYKKEDSFALALQKILKALRKRGVKIYNFWVNTPCPEVDITFLRYACEHSQSNATARTFLRGLPIFTGRADTAIHFLAGIGQSIDTTIPKSSGLSLRKLRKGKADVCNVSPLTDIPQVVSEFSKATFGLQDERSPASMYLDMDLERPIRKPEQAMFLDSCYFIQEILRRTPSSKLEMFRMVTARWLQMETKRSPPGNYMYYAWALCPANTPFADLFVARESLNGTLVLAYERDGQYYIAAYLAVTYQASGTYLLETDEDGELELIAQTPQRCDMLHASYDGKLWILQGRVDLEKLSFPASTGYLEGPMANEQATATNFLGHIDTSSYPSNPHRGTSVATAASSHHRKSPDPAGQPAHLAAAATAQPAPPMNVLYLPLF</sequence>
<dbReference type="Pfam" id="PF06985">
    <property type="entry name" value="HET"/>
    <property type="match status" value="1"/>
</dbReference>
<protein>
    <recommendedName>
        <fullName evidence="2">Heterokaryon incompatibility domain-containing protein</fullName>
    </recommendedName>
</protein>
<dbReference type="OrthoDB" id="3711542at2759"/>
<dbReference type="InterPro" id="IPR052895">
    <property type="entry name" value="HetReg/Transcr_Mod"/>
</dbReference>
<feature type="compositionally biased region" description="Polar residues" evidence="1">
    <location>
        <begin position="803"/>
        <end position="821"/>
    </location>
</feature>
<name>A0A8E2JHN1_9PEZI</name>
<feature type="domain" description="Heterokaryon incompatibility" evidence="2">
    <location>
        <begin position="82"/>
        <end position="238"/>
    </location>
</feature>
<dbReference type="EMBL" id="KV744881">
    <property type="protein sequence ID" value="OCK82667.1"/>
    <property type="molecule type" value="Genomic_DNA"/>
</dbReference>
<evidence type="ECO:0000313" key="3">
    <source>
        <dbReference type="EMBL" id="OCK82667.1"/>
    </source>
</evidence>
<evidence type="ECO:0000256" key="1">
    <source>
        <dbReference type="SAM" id="MobiDB-lite"/>
    </source>
</evidence>